<evidence type="ECO:0000313" key="3">
    <source>
        <dbReference type="EMBL" id="GBN90205.1"/>
    </source>
</evidence>
<dbReference type="Proteomes" id="UP000499080">
    <property type="component" value="Unassembled WGS sequence"/>
</dbReference>
<evidence type="ECO:0000256" key="1">
    <source>
        <dbReference type="SAM" id="Phobius"/>
    </source>
</evidence>
<evidence type="ECO:0000313" key="6">
    <source>
        <dbReference type="Proteomes" id="UP000499080"/>
    </source>
</evidence>
<dbReference type="AlphaFoldDB" id="A0A4Y2SR24"/>
<comment type="caution">
    <text evidence="4">The sequence shown here is derived from an EMBL/GenBank/DDBJ whole genome shotgun (WGS) entry which is preliminary data.</text>
</comment>
<feature type="transmembrane region" description="Helical" evidence="1">
    <location>
        <begin position="72"/>
        <end position="89"/>
    </location>
</feature>
<name>A0A4Y2SR24_ARAVE</name>
<sequence length="111" mass="12722">MQSRKHHLTYSLKGSILVPPVLLGDVPFPVVNVRKSDVSLPNRGYQNRPVNLQEVFAPQKDLLLESQPESSNFFFIRFALLGAIFRFFLRMLKLFRRYSPNSVLASESSNP</sequence>
<keyword evidence="1" id="KW-0472">Membrane</keyword>
<evidence type="ECO:0000313" key="5">
    <source>
        <dbReference type="EMBL" id="GBN90790.1"/>
    </source>
</evidence>
<evidence type="ECO:0000313" key="4">
    <source>
        <dbReference type="EMBL" id="GBN90734.1"/>
    </source>
</evidence>
<dbReference type="EMBL" id="BGPR01023211">
    <property type="protein sequence ID" value="GBN90205.1"/>
    <property type="molecule type" value="Genomic_DNA"/>
</dbReference>
<protein>
    <submittedName>
        <fullName evidence="4">Uncharacterized protein</fullName>
    </submittedName>
</protein>
<dbReference type="EMBL" id="BGPR01023208">
    <property type="protein sequence ID" value="GBN90194.1"/>
    <property type="molecule type" value="Genomic_DNA"/>
</dbReference>
<keyword evidence="6" id="KW-1185">Reference proteome</keyword>
<organism evidence="4 6">
    <name type="scientific">Araneus ventricosus</name>
    <name type="common">Orbweaver spider</name>
    <name type="synonym">Epeira ventricosa</name>
    <dbReference type="NCBI Taxonomy" id="182803"/>
    <lineage>
        <taxon>Eukaryota</taxon>
        <taxon>Metazoa</taxon>
        <taxon>Ecdysozoa</taxon>
        <taxon>Arthropoda</taxon>
        <taxon>Chelicerata</taxon>
        <taxon>Arachnida</taxon>
        <taxon>Araneae</taxon>
        <taxon>Araneomorphae</taxon>
        <taxon>Entelegynae</taxon>
        <taxon>Araneoidea</taxon>
        <taxon>Araneidae</taxon>
        <taxon>Araneus</taxon>
    </lineage>
</organism>
<keyword evidence="1" id="KW-1133">Transmembrane helix</keyword>
<proteinExistence type="predicted"/>
<dbReference type="EMBL" id="BGPR01023540">
    <property type="protein sequence ID" value="GBN90790.1"/>
    <property type="molecule type" value="Genomic_DNA"/>
</dbReference>
<gene>
    <name evidence="4" type="ORF">AVEN_168521_1</name>
    <name evidence="5" type="ORF">AVEN_192819_1</name>
    <name evidence="2" type="ORF">AVEN_206825_1</name>
    <name evidence="3" type="ORF">AVEN_47720_1</name>
</gene>
<keyword evidence="1" id="KW-0812">Transmembrane</keyword>
<reference evidence="4 6" key="1">
    <citation type="journal article" date="2019" name="Sci. Rep.">
        <title>Orb-weaving spider Araneus ventricosus genome elucidates the spidroin gene catalogue.</title>
        <authorList>
            <person name="Kono N."/>
            <person name="Nakamura H."/>
            <person name="Ohtoshi R."/>
            <person name="Moran D.A.P."/>
            <person name="Shinohara A."/>
            <person name="Yoshida Y."/>
            <person name="Fujiwara M."/>
            <person name="Mori M."/>
            <person name="Tomita M."/>
            <person name="Arakawa K."/>
        </authorList>
    </citation>
    <scope>NUCLEOTIDE SEQUENCE [LARGE SCALE GENOMIC DNA]</scope>
</reference>
<dbReference type="EMBL" id="BGPR01023511">
    <property type="protein sequence ID" value="GBN90734.1"/>
    <property type="molecule type" value="Genomic_DNA"/>
</dbReference>
<evidence type="ECO:0000313" key="2">
    <source>
        <dbReference type="EMBL" id="GBN90194.1"/>
    </source>
</evidence>
<accession>A0A4Y2SR24</accession>